<dbReference type="Proteomes" id="UP000887568">
    <property type="component" value="Unplaced"/>
</dbReference>
<keyword evidence="6" id="KW-1185">Reference proteome</keyword>
<dbReference type="InterPro" id="IPR002401">
    <property type="entry name" value="Cyt_P450_E_grp-I"/>
</dbReference>
<dbReference type="OMA" id="FLMWCIP"/>
<dbReference type="InterPro" id="IPR001128">
    <property type="entry name" value="Cyt_P450"/>
</dbReference>
<accession>A0A914B6Q3</accession>
<dbReference type="GeneID" id="119740416"/>
<protein>
    <recommendedName>
        <fullName evidence="7">Cytochrome P450</fullName>
    </recommendedName>
</protein>
<keyword evidence="2 3" id="KW-0408">Iron</keyword>
<keyword evidence="2 3" id="KW-0479">Metal-binding</keyword>
<evidence type="ECO:0000256" key="2">
    <source>
        <dbReference type="PIRSR" id="PIRSR602401-1"/>
    </source>
</evidence>
<dbReference type="EnsemblMetazoa" id="XM_038215716.1">
    <property type="protein sequence ID" value="XP_038071644.1"/>
    <property type="gene ID" value="LOC119740416"/>
</dbReference>
<feature type="binding site" description="axial binding residue" evidence="2">
    <location>
        <position position="451"/>
    </location>
    <ligand>
        <name>heme</name>
        <dbReference type="ChEBI" id="CHEBI:30413"/>
    </ligand>
    <ligandPart>
        <name>Fe</name>
        <dbReference type="ChEBI" id="CHEBI:18248"/>
    </ligandPart>
</feature>
<dbReference type="InterPro" id="IPR017972">
    <property type="entry name" value="Cyt_P450_CS"/>
</dbReference>
<keyword evidence="2 3" id="KW-0349">Heme</keyword>
<dbReference type="PANTHER" id="PTHR24293:SF0">
    <property type="entry name" value="CYP46A1 PROTEIN-RELATED"/>
    <property type="match status" value="1"/>
</dbReference>
<dbReference type="PRINTS" id="PR00385">
    <property type="entry name" value="P450"/>
</dbReference>
<dbReference type="GO" id="GO:0005506">
    <property type="term" value="F:iron ion binding"/>
    <property type="evidence" value="ECO:0007669"/>
    <property type="project" value="InterPro"/>
</dbReference>
<keyword evidence="3" id="KW-0503">Monooxygenase</keyword>
<dbReference type="RefSeq" id="XP_038071644.1">
    <property type="nucleotide sequence ID" value="XM_038215716.1"/>
</dbReference>
<evidence type="ECO:0000256" key="1">
    <source>
        <dbReference type="ARBA" id="ARBA00010617"/>
    </source>
</evidence>
<organism evidence="5 6">
    <name type="scientific">Patiria miniata</name>
    <name type="common">Bat star</name>
    <name type="synonym">Asterina miniata</name>
    <dbReference type="NCBI Taxonomy" id="46514"/>
    <lineage>
        <taxon>Eukaryota</taxon>
        <taxon>Metazoa</taxon>
        <taxon>Echinodermata</taxon>
        <taxon>Eleutherozoa</taxon>
        <taxon>Asterozoa</taxon>
        <taxon>Asteroidea</taxon>
        <taxon>Valvatacea</taxon>
        <taxon>Valvatida</taxon>
        <taxon>Asterinidae</taxon>
        <taxon>Patiria</taxon>
    </lineage>
</organism>
<dbReference type="SUPFAM" id="SSF48264">
    <property type="entry name" value="Cytochrome P450"/>
    <property type="match status" value="1"/>
</dbReference>
<comment type="similarity">
    <text evidence="1 3">Belongs to the cytochrome P450 family.</text>
</comment>
<dbReference type="PRINTS" id="PR00463">
    <property type="entry name" value="EP450I"/>
</dbReference>
<dbReference type="InterPro" id="IPR036396">
    <property type="entry name" value="Cyt_P450_sf"/>
</dbReference>
<comment type="cofactor">
    <cofactor evidence="2">
        <name>heme</name>
        <dbReference type="ChEBI" id="CHEBI:30413"/>
    </cofactor>
</comment>
<evidence type="ECO:0000313" key="5">
    <source>
        <dbReference type="EnsemblMetazoa" id="XP_038071644.1"/>
    </source>
</evidence>
<evidence type="ECO:0000256" key="4">
    <source>
        <dbReference type="SAM" id="Phobius"/>
    </source>
</evidence>
<reference evidence="5" key="1">
    <citation type="submission" date="2022-11" db="UniProtKB">
        <authorList>
            <consortium name="EnsemblMetazoa"/>
        </authorList>
    </citation>
    <scope>IDENTIFICATION</scope>
</reference>
<dbReference type="GO" id="GO:0006707">
    <property type="term" value="P:cholesterol catabolic process"/>
    <property type="evidence" value="ECO:0007669"/>
    <property type="project" value="InterPro"/>
</dbReference>
<name>A0A914B6Q3_PATMI</name>
<keyword evidence="4" id="KW-0812">Transmembrane</keyword>
<dbReference type="Pfam" id="PF00067">
    <property type="entry name" value="p450"/>
    <property type="match status" value="1"/>
</dbReference>
<dbReference type="InterPro" id="IPR039983">
    <property type="entry name" value="CYP46A1"/>
</dbReference>
<evidence type="ECO:0008006" key="7">
    <source>
        <dbReference type="Google" id="ProtNLM"/>
    </source>
</evidence>
<evidence type="ECO:0000313" key="6">
    <source>
        <dbReference type="Proteomes" id="UP000887568"/>
    </source>
</evidence>
<evidence type="ECO:0000256" key="3">
    <source>
        <dbReference type="RuleBase" id="RU000461"/>
    </source>
</evidence>
<feature type="transmembrane region" description="Helical" evidence="4">
    <location>
        <begin position="7"/>
        <end position="32"/>
    </location>
</feature>
<keyword evidence="4" id="KW-1133">Transmembrane helix</keyword>
<dbReference type="CDD" id="cd20613">
    <property type="entry name" value="CYP46A1-like"/>
    <property type="match status" value="1"/>
</dbReference>
<dbReference type="GO" id="GO:0033781">
    <property type="term" value="F:cholesterol 24-hydroxylase activity"/>
    <property type="evidence" value="ECO:0007669"/>
    <property type="project" value="InterPro"/>
</dbReference>
<dbReference type="GO" id="GO:0020037">
    <property type="term" value="F:heme binding"/>
    <property type="evidence" value="ECO:0007669"/>
    <property type="project" value="InterPro"/>
</dbReference>
<dbReference type="PANTHER" id="PTHR24293">
    <property type="entry name" value="CYTOCHROME P450 FAMILY 46 SUBFAMILY A"/>
    <property type="match status" value="1"/>
</dbReference>
<dbReference type="OrthoDB" id="1470350at2759"/>
<keyword evidence="4" id="KW-0472">Membrane</keyword>
<sequence>MAEAVEVLSLLALLSTAVLLVGFLSLTVYLAYVHRKYAHIPGPPRSDFFSGHLRQITGCVSLPHYLTEQMLAYGAVYKMFILQKPVVVVLEPNFLKEVMHSTSHTKPAVEHANFWHVFGKRCFYHGLLTETNVPKYLKRRALFNPAFHRRYLMNSMDAFNDSVDLLIEKLSPAADGKTEVKMLDVFNKITLDVIAKVAFGLELDDVMEKDSPFTKAIVSTLLGVQSQFFEPWKRFSPLAADRKFRSDVRRSIRYVRETGRRCIEARMEAKKRGDKLPKDLLTYILEASKNFQADEDFHIEEMIDEFFTFFFAGQETTANLMAFILVELGHNPEIYERVMTEVNAVFGDKDRIDYADLGKLEYLSMVIKETLRLWPPAFGTNRLMAYDMSVLGYKIPEGTVVWFNTYVMGRMEQYFKNPMVFDPERFNKTDKGQREKNLFTYFPFSMGTRACIGQSFALIEARLIIGRLLHNFKFTLVPGQPRDEVLQEITIKPRQRCRNYLTPIR</sequence>
<keyword evidence="3" id="KW-0560">Oxidoreductase</keyword>
<proteinExistence type="inferred from homology"/>
<dbReference type="AlphaFoldDB" id="A0A914B6Q3"/>
<dbReference type="Gene3D" id="1.10.630.10">
    <property type="entry name" value="Cytochrome P450"/>
    <property type="match status" value="1"/>
</dbReference>
<dbReference type="PROSITE" id="PS00086">
    <property type="entry name" value="CYTOCHROME_P450"/>
    <property type="match status" value="1"/>
</dbReference>